<accession>A0A232FGA5</accession>
<evidence type="ECO:0000313" key="4">
    <source>
        <dbReference type="Proteomes" id="UP000215335"/>
    </source>
</evidence>
<dbReference type="Proteomes" id="UP000215335">
    <property type="component" value="Unassembled WGS sequence"/>
</dbReference>
<name>A0A232FGA5_9HYME</name>
<evidence type="ECO:0000313" key="3">
    <source>
        <dbReference type="EMBL" id="OXU29488.1"/>
    </source>
</evidence>
<gene>
    <name evidence="3" type="ORF">TSAR_012946</name>
</gene>
<comment type="caution">
    <text evidence="3">The sequence shown here is derived from an EMBL/GenBank/DDBJ whole genome shotgun (WGS) entry which is preliminary data.</text>
</comment>
<dbReference type="InterPro" id="IPR007714">
    <property type="entry name" value="CFA20_dom"/>
</dbReference>
<feature type="region of interest" description="Disordered" evidence="1">
    <location>
        <begin position="250"/>
        <end position="326"/>
    </location>
</feature>
<dbReference type="EMBL" id="NNAY01000286">
    <property type="protein sequence ID" value="OXU29488.1"/>
    <property type="molecule type" value="Genomic_DNA"/>
</dbReference>
<dbReference type="InterPro" id="IPR040441">
    <property type="entry name" value="CFA20/CFAP20DC"/>
</dbReference>
<organism evidence="3 4">
    <name type="scientific">Trichomalopsis sarcophagae</name>
    <dbReference type="NCBI Taxonomy" id="543379"/>
    <lineage>
        <taxon>Eukaryota</taxon>
        <taxon>Metazoa</taxon>
        <taxon>Ecdysozoa</taxon>
        <taxon>Arthropoda</taxon>
        <taxon>Hexapoda</taxon>
        <taxon>Insecta</taxon>
        <taxon>Pterygota</taxon>
        <taxon>Neoptera</taxon>
        <taxon>Endopterygota</taxon>
        <taxon>Hymenoptera</taxon>
        <taxon>Apocrita</taxon>
        <taxon>Proctotrupomorpha</taxon>
        <taxon>Chalcidoidea</taxon>
        <taxon>Pteromalidae</taxon>
        <taxon>Pteromalinae</taxon>
        <taxon>Trichomalopsis</taxon>
    </lineage>
</organism>
<reference evidence="3 4" key="1">
    <citation type="journal article" date="2017" name="Curr. Biol.">
        <title>The Evolution of Venom by Co-option of Single-Copy Genes.</title>
        <authorList>
            <person name="Martinson E.O."/>
            <person name="Mrinalini"/>
            <person name="Kelkar Y.D."/>
            <person name="Chang C.H."/>
            <person name="Werren J.H."/>
        </authorList>
    </citation>
    <scope>NUCLEOTIDE SEQUENCE [LARGE SCALE GENOMIC DNA]</scope>
    <source>
        <strain evidence="3 4">Alberta</strain>
        <tissue evidence="3">Whole body</tissue>
    </source>
</reference>
<keyword evidence="4" id="KW-1185">Reference proteome</keyword>
<protein>
    <recommendedName>
        <fullName evidence="2">CFA20 domain-containing protein</fullName>
    </recommendedName>
</protein>
<sequence length="326" mass="37894">MFRGMRQCGFIPVLQSFGSSPLELWDMKVQDGCVRRVTDEQVRALALELSGTNVSTCYLYCPKDPKGSLGIHMPYLVMIIKSMKKYFTFEITVLDDRNVHRRFRMSNFQKMNRIHHFCTSMPLCLHPGWNEIYFDLSDITRKAYKTGYVETTRIQIHANCRVRVIYFCDRIYEDKDIPQKLKIFLPTNHVCRKKKPEESAEKKDAISAGETGLSAEYEIYEEQDAEIEYEESEETEFLKLEESLKSLEESMMADEVSLAKPASLEEEQTGPMTPVQKEEEEEEEEEEEAESVEVEGENVRPEENETQDQDEASEEKEEHESDTPEG</sequence>
<evidence type="ECO:0000259" key="2">
    <source>
        <dbReference type="Pfam" id="PF05018"/>
    </source>
</evidence>
<dbReference type="Pfam" id="PF05018">
    <property type="entry name" value="CFA20_dom"/>
    <property type="match status" value="1"/>
</dbReference>
<feature type="compositionally biased region" description="Acidic residues" evidence="1">
    <location>
        <begin position="304"/>
        <end position="315"/>
    </location>
</feature>
<evidence type="ECO:0000256" key="1">
    <source>
        <dbReference type="SAM" id="MobiDB-lite"/>
    </source>
</evidence>
<feature type="compositionally biased region" description="Acidic residues" evidence="1">
    <location>
        <begin position="278"/>
        <end position="296"/>
    </location>
</feature>
<dbReference type="PANTHER" id="PTHR12458">
    <property type="entry name" value="ORF PROTEIN"/>
    <property type="match status" value="1"/>
</dbReference>
<dbReference type="STRING" id="543379.A0A232FGA5"/>
<feature type="compositionally biased region" description="Basic and acidic residues" evidence="1">
    <location>
        <begin position="316"/>
        <end position="326"/>
    </location>
</feature>
<proteinExistence type="predicted"/>
<dbReference type="AlphaFoldDB" id="A0A232FGA5"/>
<feature type="domain" description="CFA20" evidence="2">
    <location>
        <begin position="1"/>
        <end position="184"/>
    </location>
</feature>
<dbReference type="OrthoDB" id="7486196at2759"/>